<reference evidence="2" key="1">
    <citation type="submission" date="2024-01" db="EMBL/GenBank/DDBJ databases">
        <title>First draft genome sequence data of TA4-1, the type strain of Gram-positive actinobacterium Streptomyces chiangmaiensis.</title>
        <authorList>
            <person name="Yasawong M."/>
            <person name="Nantapong N."/>
        </authorList>
    </citation>
    <scope>NUCLEOTIDE SEQUENCE</scope>
    <source>
        <strain evidence="2">TA4-1</strain>
    </source>
</reference>
<organism evidence="2 3">
    <name type="scientific">Streptomyces chiangmaiensis</name>
    <dbReference type="NCBI Taxonomy" id="766497"/>
    <lineage>
        <taxon>Bacteria</taxon>
        <taxon>Bacillati</taxon>
        <taxon>Actinomycetota</taxon>
        <taxon>Actinomycetes</taxon>
        <taxon>Kitasatosporales</taxon>
        <taxon>Streptomycetaceae</taxon>
        <taxon>Streptomyces</taxon>
    </lineage>
</organism>
<keyword evidence="3" id="KW-1185">Reference proteome</keyword>
<sequence length="69" mass="7746">MEELLPLGRTTGTDHAKHGPHRPRRHGCRARAPGRSRRHDVMGLLDDIGRNSAAEPLRTVFRSNPEEAK</sequence>
<dbReference type="Proteomes" id="UP001333996">
    <property type="component" value="Unassembled WGS sequence"/>
</dbReference>
<evidence type="ECO:0000313" key="3">
    <source>
        <dbReference type="Proteomes" id="UP001333996"/>
    </source>
</evidence>
<gene>
    <name evidence="2" type="ORF">VXC91_40850</name>
</gene>
<dbReference type="EMBL" id="JAYWVC010000308">
    <property type="protein sequence ID" value="MED7828068.1"/>
    <property type="molecule type" value="Genomic_DNA"/>
</dbReference>
<evidence type="ECO:0000256" key="1">
    <source>
        <dbReference type="SAM" id="MobiDB-lite"/>
    </source>
</evidence>
<comment type="caution">
    <text evidence="2">The sequence shown here is derived from an EMBL/GenBank/DDBJ whole genome shotgun (WGS) entry which is preliminary data.</text>
</comment>
<protein>
    <submittedName>
        <fullName evidence="2">Uncharacterized protein</fullName>
    </submittedName>
</protein>
<feature type="compositionally biased region" description="Basic residues" evidence="1">
    <location>
        <begin position="18"/>
        <end position="38"/>
    </location>
</feature>
<proteinExistence type="predicted"/>
<evidence type="ECO:0000313" key="2">
    <source>
        <dbReference type="EMBL" id="MED7828068.1"/>
    </source>
</evidence>
<name>A0ABU7FW95_9ACTN</name>
<feature type="region of interest" description="Disordered" evidence="1">
    <location>
        <begin position="1"/>
        <end position="39"/>
    </location>
</feature>
<dbReference type="RefSeq" id="WP_329512430.1">
    <property type="nucleotide sequence ID" value="NZ_BAAAYZ010000150.1"/>
</dbReference>
<accession>A0ABU7FW95</accession>